<feature type="region of interest" description="Disordered" evidence="1">
    <location>
        <begin position="1"/>
        <end position="32"/>
    </location>
</feature>
<dbReference type="Proteomes" id="UP000192247">
    <property type="component" value="Unassembled WGS sequence"/>
</dbReference>
<organism evidence="2 3">
    <name type="scientific">Tropilaelaps mercedesae</name>
    <dbReference type="NCBI Taxonomy" id="418985"/>
    <lineage>
        <taxon>Eukaryota</taxon>
        <taxon>Metazoa</taxon>
        <taxon>Ecdysozoa</taxon>
        <taxon>Arthropoda</taxon>
        <taxon>Chelicerata</taxon>
        <taxon>Arachnida</taxon>
        <taxon>Acari</taxon>
        <taxon>Parasitiformes</taxon>
        <taxon>Mesostigmata</taxon>
        <taxon>Gamasina</taxon>
        <taxon>Dermanyssoidea</taxon>
        <taxon>Laelapidae</taxon>
        <taxon>Tropilaelaps</taxon>
    </lineage>
</organism>
<evidence type="ECO:0000313" key="3">
    <source>
        <dbReference type="Proteomes" id="UP000192247"/>
    </source>
</evidence>
<proteinExistence type="predicted"/>
<sequence length="78" mass="9258">MRSNDTNKAKNQYDEVAAKEYEEENKKAHTDSSELEELECRAINQSKWCTCRKLFKFVQKQLGKFGLFIPRCLRCNEH</sequence>
<protein>
    <submittedName>
        <fullName evidence="2">Uncharacterized protein</fullName>
    </submittedName>
</protein>
<keyword evidence="3" id="KW-1185">Reference proteome</keyword>
<dbReference type="AlphaFoldDB" id="A0A1V9XYH2"/>
<dbReference type="EMBL" id="MNPL01002119">
    <property type="protein sequence ID" value="OQR78534.1"/>
    <property type="molecule type" value="Genomic_DNA"/>
</dbReference>
<reference evidence="2 3" key="1">
    <citation type="journal article" date="2017" name="Gigascience">
        <title>Draft genome of the honey bee ectoparasitic mite, Tropilaelaps mercedesae, is shaped by the parasitic life history.</title>
        <authorList>
            <person name="Dong X."/>
            <person name="Armstrong S.D."/>
            <person name="Xia D."/>
            <person name="Makepeace B.L."/>
            <person name="Darby A.C."/>
            <person name="Kadowaki T."/>
        </authorList>
    </citation>
    <scope>NUCLEOTIDE SEQUENCE [LARGE SCALE GENOMIC DNA]</scope>
    <source>
        <strain evidence="2">Wuxi-XJTLU</strain>
    </source>
</reference>
<gene>
    <name evidence="2" type="ORF">BIW11_06344</name>
</gene>
<name>A0A1V9XYH2_9ACAR</name>
<evidence type="ECO:0000313" key="2">
    <source>
        <dbReference type="EMBL" id="OQR78534.1"/>
    </source>
</evidence>
<accession>A0A1V9XYH2</accession>
<evidence type="ECO:0000256" key="1">
    <source>
        <dbReference type="SAM" id="MobiDB-lite"/>
    </source>
</evidence>
<dbReference type="InParanoid" id="A0A1V9XYH2"/>
<comment type="caution">
    <text evidence="2">The sequence shown here is derived from an EMBL/GenBank/DDBJ whole genome shotgun (WGS) entry which is preliminary data.</text>
</comment>